<sequence>MTCKHLDGNGENFDLGLPAVVVPVLALVLATSFHSLVTRHKGLIRHHGSHNWPSCLEETLDVSWLSMVV</sequence>
<comment type="caution">
    <text evidence="2">The sequence shown here is derived from an EMBL/GenBank/DDBJ whole genome shotgun (WGS) entry which is preliminary data.</text>
</comment>
<gene>
    <name evidence="2" type="ORF">ANCCAN_19442</name>
</gene>
<dbReference type="EMBL" id="JOJR01000751">
    <property type="protein sequence ID" value="RCN34707.1"/>
    <property type="molecule type" value="Genomic_DNA"/>
</dbReference>
<organism evidence="2 3">
    <name type="scientific">Ancylostoma caninum</name>
    <name type="common">Dog hookworm</name>
    <dbReference type="NCBI Taxonomy" id="29170"/>
    <lineage>
        <taxon>Eukaryota</taxon>
        <taxon>Metazoa</taxon>
        <taxon>Ecdysozoa</taxon>
        <taxon>Nematoda</taxon>
        <taxon>Chromadorea</taxon>
        <taxon>Rhabditida</taxon>
        <taxon>Rhabditina</taxon>
        <taxon>Rhabditomorpha</taxon>
        <taxon>Strongyloidea</taxon>
        <taxon>Ancylostomatidae</taxon>
        <taxon>Ancylostomatinae</taxon>
        <taxon>Ancylostoma</taxon>
    </lineage>
</organism>
<keyword evidence="1" id="KW-1133">Transmembrane helix</keyword>
<evidence type="ECO:0000256" key="1">
    <source>
        <dbReference type="SAM" id="Phobius"/>
    </source>
</evidence>
<proteinExistence type="predicted"/>
<keyword evidence="1" id="KW-0472">Membrane</keyword>
<reference evidence="2 3" key="1">
    <citation type="submission" date="2014-10" db="EMBL/GenBank/DDBJ databases">
        <title>Draft genome of the hookworm Ancylostoma caninum.</title>
        <authorList>
            <person name="Mitreva M."/>
        </authorList>
    </citation>
    <scope>NUCLEOTIDE SEQUENCE [LARGE SCALE GENOMIC DNA]</scope>
    <source>
        <strain evidence="2 3">Baltimore</strain>
    </source>
</reference>
<dbReference type="Proteomes" id="UP000252519">
    <property type="component" value="Unassembled WGS sequence"/>
</dbReference>
<dbReference type="AlphaFoldDB" id="A0A368FWP4"/>
<keyword evidence="3" id="KW-1185">Reference proteome</keyword>
<feature type="transmembrane region" description="Helical" evidence="1">
    <location>
        <begin position="15"/>
        <end position="37"/>
    </location>
</feature>
<keyword evidence="1" id="KW-0812">Transmembrane</keyword>
<evidence type="ECO:0000313" key="3">
    <source>
        <dbReference type="Proteomes" id="UP000252519"/>
    </source>
</evidence>
<evidence type="ECO:0000313" key="2">
    <source>
        <dbReference type="EMBL" id="RCN34707.1"/>
    </source>
</evidence>
<name>A0A368FWP4_ANCCA</name>
<protein>
    <submittedName>
        <fullName evidence="2">Uncharacterized protein</fullName>
    </submittedName>
</protein>
<accession>A0A368FWP4</accession>